<dbReference type="PANTHER" id="PTHR12356:SF3">
    <property type="entry name" value="NUCLEAR MIGRATION PROTEIN NUDC"/>
    <property type="match status" value="1"/>
</dbReference>
<keyword evidence="8" id="KW-1185">Reference proteome</keyword>
<sequence length="166" mass="18661">MPLSADEYAALSPEEQRAHDHAAAQREKEEQSALPYRWTQSLDHVEVNIPVPSGTRSKQVQVDLRRAGLKVAVQGTTVVEGELSKPIKLDDSTWTIDDGVLSIHLEKEKANEWWAHVVTHHPPIDTSKIAPEDSKLSDLDGESRAMVERMMYENRQKQMGRPTSDA</sequence>
<dbReference type="Proteomes" id="UP001217754">
    <property type="component" value="Chromosome 7"/>
</dbReference>
<dbReference type="FunFam" id="2.60.40.790:FF:000001">
    <property type="entry name" value="Nuclear migration protein nudC"/>
    <property type="match status" value="1"/>
</dbReference>
<dbReference type="PROSITE" id="PS51203">
    <property type="entry name" value="CS"/>
    <property type="match status" value="1"/>
</dbReference>
<dbReference type="EMBL" id="CP119964">
    <property type="protein sequence ID" value="WFD40549.1"/>
    <property type="molecule type" value="Genomic_DNA"/>
</dbReference>
<accession>A0AAF0F624</accession>
<reference evidence="7" key="1">
    <citation type="submission" date="2023-03" db="EMBL/GenBank/DDBJ databases">
        <title>Mating type loci evolution in Malassezia.</title>
        <authorList>
            <person name="Coelho M.A."/>
        </authorList>
    </citation>
    <scope>NUCLEOTIDE SEQUENCE</scope>
    <source>
        <strain evidence="7">CBS 9431</strain>
    </source>
</reference>
<keyword evidence="2" id="KW-0963">Cytoplasm</keyword>
<evidence type="ECO:0000256" key="5">
    <source>
        <dbReference type="SAM" id="MobiDB-lite"/>
    </source>
</evidence>
<dbReference type="Gene3D" id="2.60.40.790">
    <property type="match status" value="1"/>
</dbReference>
<dbReference type="InterPro" id="IPR007052">
    <property type="entry name" value="CS_dom"/>
</dbReference>
<evidence type="ECO:0000256" key="4">
    <source>
        <dbReference type="ARBA" id="ARBA00068398"/>
    </source>
</evidence>
<dbReference type="AlphaFoldDB" id="A0AAF0F624"/>
<dbReference type="RefSeq" id="XP_060123446.1">
    <property type="nucleotide sequence ID" value="XM_060267463.1"/>
</dbReference>
<evidence type="ECO:0000259" key="6">
    <source>
        <dbReference type="PROSITE" id="PS51203"/>
    </source>
</evidence>
<name>A0AAF0F624_9BASI</name>
<dbReference type="GeneID" id="85227186"/>
<dbReference type="PANTHER" id="PTHR12356">
    <property type="entry name" value="NUCLEAR MOVEMENT PROTEIN NUDC"/>
    <property type="match status" value="1"/>
</dbReference>
<feature type="domain" description="CS" evidence="6">
    <location>
        <begin position="31"/>
        <end position="118"/>
    </location>
</feature>
<protein>
    <recommendedName>
        <fullName evidence="4">Nuclear movement protein nudC</fullName>
    </recommendedName>
</protein>
<evidence type="ECO:0000313" key="8">
    <source>
        <dbReference type="Proteomes" id="UP001217754"/>
    </source>
</evidence>
<comment type="function">
    <text evidence="3">Required for nuclear movement. May interact between microtubules and nuclei and/or may be involved in the generation of force used to move nuclei during interphase.</text>
</comment>
<evidence type="ECO:0000256" key="3">
    <source>
        <dbReference type="ARBA" id="ARBA00059400"/>
    </source>
</evidence>
<dbReference type="CDD" id="cd06467">
    <property type="entry name" value="p23_NUDC_like"/>
    <property type="match status" value="1"/>
</dbReference>
<gene>
    <name evidence="7" type="ORF">MJAP1_003535</name>
</gene>
<dbReference type="SUPFAM" id="SSF49764">
    <property type="entry name" value="HSP20-like chaperones"/>
    <property type="match status" value="1"/>
</dbReference>
<evidence type="ECO:0000256" key="1">
    <source>
        <dbReference type="ARBA" id="ARBA00004496"/>
    </source>
</evidence>
<dbReference type="Pfam" id="PF04969">
    <property type="entry name" value="CS"/>
    <property type="match status" value="1"/>
</dbReference>
<dbReference type="GO" id="GO:0051082">
    <property type="term" value="F:unfolded protein binding"/>
    <property type="evidence" value="ECO:0007669"/>
    <property type="project" value="TreeGrafter"/>
</dbReference>
<evidence type="ECO:0000313" key="7">
    <source>
        <dbReference type="EMBL" id="WFD40549.1"/>
    </source>
</evidence>
<organism evidence="7 8">
    <name type="scientific">Malassezia japonica</name>
    <dbReference type="NCBI Taxonomy" id="223818"/>
    <lineage>
        <taxon>Eukaryota</taxon>
        <taxon>Fungi</taxon>
        <taxon>Dikarya</taxon>
        <taxon>Basidiomycota</taxon>
        <taxon>Ustilaginomycotina</taxon>
        <taxon>Malasseziomycetes</taxon>
        <taxon>Malasseziales</taxon>
        <taxon>Malasseziaceae</taxon>
        <taxon>Malassezia</taxon>
    </lineage>
</organism>
<dbReference type="InterPro" id="IPR008978">
    <property type="entry name" value="HSP20-like_chaperone"/>
</dbReference>
<proteinExistence type="predicted"/>
<dbReference type="InterPro" id="IPR037898">
    <property type="entry name" value="NudC_fam"/>
</dbReference>
<dbReference type="GO" id="GO:0005737">
    <property type="term" value="C:cytoplasm"/>
    <property type="evidence" value="ECO:0007669"/>
    <property type="project" value="UniProtKB-SubCell"/>
</dbReference>
<evidence type="ECO:0000256" key="2">
    <source>
        <dbReference type="ARBA" id="ARBA00022490"/>
    </source>
</evidence>
<feature type="compositionally biased region" description="Basic and acidic residues" evidence="5">
    <location>
        <begin position="14"/>
        <end position="31"/>
    </location>
</feature>
<dbReference type="GO" id="GO:0006457">
    <property type="term" value="P:protein folding"/>
    <property type="evidence" value="ECO:0007669"/>
    <property type="project" value="TreeGrafter"/>
</dbReference>
<feature type="region of interest" description="Disordered" evidence="5">
    <location>
        <begin position="1"/>
        <end position="33"/>
    </location>
</feature>
<comment type="subcellular location">
    <subcellularLocation>
        <location evidence="1">Cytoplasm</location>
    </subcellularLocation>
</comment>